<dbReference type="AlphaFoldDB" id="A0A2N9HB51"/>
<feature type="transmembrane region" description="Helical" evidence="1">
    <location>
        <begin position="205"/>
        <end position="231"/>
    </location>
</feature>
<keyword evidence="1" id="KW-0472">Membrane</keyword>
<organism evidence="2">
    <name type="scientific">Fagus sylvatica</name>
    <name type="common">Beechnut</name>
    <dbReference type="NCBI Taxonomy" id="28930"/>
    <lineage>
        <taxon>Eukaryota</taxon>
        <taxon>Viridiplantae</taxon>
        <taxon>Streptophyta</taxon>
        <taxon>Embryophyta</taxon>
        <taxon>Tracheophyta</taxon>
        <taxon>Spermatophyta</taxon>
        <taxon>Magnoliopsida</taxon>
        <taxon>eudicotyledons</taxon>
        <taxon>Gunneridae</taxon>
        <taxon>Pentapetalae</taxon>
        <taxon>rosids</taxon>
        <taxon>fabids</taxon>
        <taxon>Fagales</taxon>
        <taxon>Fagaceae</taxon>
        <taxon>Fagus</taxon>
    </lineage>
</organism>
<feature type="transmembrane region" description="Helical" evidence="1">
    <location>
        <begin position="84"/>
        <end position="110"/>
    </location>
</feature>
<dbReference type="PANTHER" id="PTHR33133:SF1">
    <property type="entry name" value="EXPRESSED PROTEIN-RELATED"/>
    <property type="match status" value="1"/>
</dbReference>
<feature type="transmembrane region" description="Helical" evidence="1">
    <location>
        <begin position="37"/>
        <end position="63"/>
    </location>
</feature>
<sequence length="260" mass="29076">MILSSTPPSYTTPGTSEFAKLLIAVKKDVKLFVGLEWIFILATSITSLFSASITILAAGVTHIGEDMSIKDLLLRIVKSWKRPFVTWFYITLLDLGFCFLTWATVSSFMLFFEGPFTSLPPYFWVILSLAMVFKIYLAVVWNLALVVSVLEERRGIDALGRAGKLVKGLKLRGFFLNILFALLSLLVGVPGFMLTNGKQSTALRVAIVLLFFNCLLVVTMFAMMAFTVFYYECKKNQGDEIESKESFEYTKIANTTAALV</sequence>
<accession>A0A2N9HB51</accession>
<evidence type="ECO:0000313" key="2">
    <source>
        <dbReference type="EMBL" id="SPD09118.1"/>
    </source>
</evidence>
<protein>
    <recommendedName>
        <fullName evidence="3">Transmembrane protein</fullName>
    </recommendedName>
</protein>
<proteinExistence type="predicted"/>
<name>A0A2N9HB51_FAGSY</name>
<dbReference type="EMBL" id="OIVN01003146">
    <property type="protein sequence ID" value="SPD09118.1"/>
    <property type="molecule type" value="Genomic_DNA"/>
</dbReference>
<feature type="transmembrane region" description="Helical" evidence="1">
    <location>
        <begin position="122"/>
        <end position="150"/>
    </location>
</feature>
<evidence type="ECO:0008006" key="3">
    <source>
        <dbReference type="Google" id="ProtNLM"/>
    </source>
</evidence>
<evidence type="ECO:0000256" key="1">
    <source>
        <dbReference type="SAM" id="Phobius"/>
    </source>
</evidence>
<feature type="transmembrane region" description="Helical" evidence="1">
    <location>
        <begin position="171"/>
        <end position="193"/>
    </location>
</feature>
<keyword evidence="1" id="KW-1133">Transmembrane helix</keyword>
<reference evidence="2" key="1">
    <citation type="submission" date="2018-02" db="EMBL/GenBank/DDBJ databases">
        <authorList>
            <person name="Cohen D.B."/>
            <person name="Kent A.D."/>
        </authorList>
    </citation>
    <scope>NUCLEOTIDE SEQUENCE</scope>
</reference>
<dbReference type="PANTHER" id="PTHR33133">
    <property type="entry name" value="OS08G0107100 PROTEIN-RELATED"/>
    <property type="match status" value="1"/>
</dbReference>
<keyword evidence="1" id="KW-0812">Transmembrane</keyword>
<gene>
    <name evidence="2" type="ORF">FSB_LOCUS37000</name>
</gene>